<reference evidence="2 4" key="2">
    <citation type="journal article" date="2012" name="J. Bacteriol.">
        <title>Complete genome sequence of the metabolically versatile halophilic archaeon Haloferax mediterranei, a poly(3-hydroxybutyrate-co-3-hydroxyvalerate) producer.</title>
        <authorList>
            <person name="Han J."/>
            <person name="Zhang F."/>
            <person name="Hou J."/>
            <person name="Liu X."/>
            <person name="Li M."/>
            <person name="Liu H."/>
            <person name="Cai L."/>
            <person name="Zhang B."/>
            <person name="Chen Y."/>
            <person name="Zhou J."/>
            <person name="Hu S."/>
            <person name="Xiang H."/>
        </authorList>
    </citation>
    <scope>NUCLEOTIDE SEQUENCE [LARGE SCALE GENOMIC DNA]</scope>
    <source>
        <strain evidence="4">ATCC 33500 / DSM 1411 / JCM 8866 / NBRC 14739 / NCIMB 2177 / R-4</strain>
        <strain evidence="2">CGMCC 1.2087</strain>
    </source>
</reference>
<keyword evidence="1" id="KW-0812">Transmembrane</keyword>
<evidence type="ECO:0000313" key="2">
    <source>
        <dbReference type="EMBL" id="AFK17831.1"/>
    </source>
</evidence>
<feature type="transmembrane region" description="Helical" evidence="1">
    <location>
        <begin position="7"/>
        <end position="26"/>
    </location>
</feature>
<dbReference type="KEGG" id="hme:HFX_0089"/>
<proteinExistence type="predicted"/>
<dbReference type="PaxDb" id="523841-HFX_0089"/>
<protein>
    <submittedName>
        <fullName evidence="2">Uncharacterized protein</fullName>
    </submittedName>
</protein>
<dbReference type="HOGENOM" id="CLU_2968359_0_0_2"/>
<dbReference type="EMBL" id="CP001868">
    <property type="protein sequence ID" value="AFK17831.1"/>
    <property type="molecule type" value="Genomic_DNA"/>
</dbReference>
<dbReference type="EMBL" id="AOLO01000007">
    <property type="protein sequence ID" value="EMA02896.1"/>
    <property type="molecule type" value="Genomic_DNA"/>
</dbReference>
<dbReference type="Proteomes" id="UP000011603">
    <property type="component" value="Unassembled WGS sequence"/>
</dbReference>
<reference evidence="2" key="1">
    <citation type="journal article" date="2012" name="Appl. Environ. Microbiol.">
        <title>Identification of the haloarchaeal phasin (PhaP) that functions in polyhydroxyalkanoate accumulation and granule formation in Haloferax mediterranei.</title>
        <authorList>
            <person name="Cai S."/>
            <person name="Cai L."/>
            <person name="Liu H."/>
            <person name="Liu X."/>
            <person name="Han J."/>
            <person name="Zhou J."/>
            <person name="Xiang H."/>
        </authorList>
    </citation>
    <scope>NUCLEOTIDE SEQUENCE</scope>
    <source>
        <strain evidence="2">CGMCC 1.2087</strain>
    </source>
</reference>
<sequence length="58" mass="5882">MNSIIRGAFTIVAAAVVSFPAAFVLAPDPTGTLPIVAGIVLTGVVSLLVFAGMRLELL</sequence>
<evidence type="ECO:0000313" key="5">
    <source>
        <dbReference type="Proteomes" id="UP000011603"/>
    </source>
</evidence>
<keyword evidence="5" id="KW-1185">Reference proteome</keyword>
<evidence type="ECO:0000313" key="3">
    <source>
        <dbReference type="EMBL" id="EMA02896.1"/>
    </source>
</evidence>
<evidence type="ECO:0000256" key="1">
    <source>
        <dbReference type="SAM" id="Phobius"/>
    </source>
</evidence>
<reference evidence="3 5" key="3">
    <citation type="journal article" date="2014" name="PLoS Genet.">
        <title>Phylogenetically driven sequencing of extremely halophilic archaea reveals strategies for static and dynamic osmo-response.</title>
        <authorList>
            <person name="Becker E.A."/>
            <person name="Seitzer P.M."/>
            <person name="Tritt A."/>
            <person name="Larsen D."/>
            <person name="Krusor M."/>
            <person name="Yao A.I."/>
            <person name="Wu D."/>
            <person name="Madern D."/>
            <person name="Eisen J.A."/>
            <person name="Darling A.E."/>
            <person name="Facciotti M.T."/>
        </authorList>
    </citation>
    <scope>NUCLEOTIDE SEQUENCE [LARGE SCALE GENOMIC DNA]</scope>
    <source>
        <strain evidence="3">ATCC 33500</strain>
        <strain evidence="5">ATCC 33500 / DSM 1411 / JCM 8866 / NBRC 14739 / NCIMB 2177 / R-4</strain>
    </source>
</reference>
<gene>
    <name evidence="2" type="ordered locus">HFX_0089</name>
    <name evidence="3" type="ORF">C439_09945</name>
</gene>
<dbReference type="RefSeq" id="WP_004058659.1">
    <property type="nucleotide sequence ID" value="NC_017941.2"/>
</dbReference>
<dbReference type="GeneID" id="54852535"/>
<accession>I3R0S1</accession>
<dbReference type="AlphaFoldDB" id="I3R0S1"/>
<keyword evidence="1" id="KW-1133">Transmembrane helix</keyword>
<reference evidence="2" key="4">
    <citation type="submission" date="2014-05" db="EMBL/GenBank/DDBJ databases">
        <authorList>
            <person name="Wang L."/>
            <person name="Yang H."/>
            <person name="Xiang H."/>
        </authorList>
    </citation>
    <scope>NUCLEOTIDE SEQUENCE</scope>
    <source>
        <strain evidence="2">CGMCC 1.2087</strain>
    </source>
</reference>
<feature type="transmembrane region" description="Helical" evidence="1">
    <location>
        <begin position="32"/>
        <end position="53"/>
    </location>
</feature>
<organism evidence="2 4">
    <name type="scientific">Haloferax mediterranei (strain ATCC 33500 / DSM 1411 / JCM 8866 / NBRC 14739 / NCIMB 2177 / R-4)</name>
    <name type="common">Halobacterium mediterranei</name>
    <dbReference type="NCBI Taxonomy" id="523841"/>
    <lineage>
        <taxon>Archaea</taxon>
        <taxon>Methanobacteriati</taxon>
        <taxon>Methanobacteriota</taxon>
        <taxon>Stenosarchaea group</taxon>
        <taxon>Halobacteria</taxon>
        <taxon>Halobacteriales</taxon>
        <taxon>Haloferacaceae</taxon>
        <taxon>Haloferax</taxon>
    </lineage>
</organism>
<name>I3R0S1_HALMT</name>
<dbReference type="Proteomes" id="UP000006469">
    <property type="component" value="Chromosome"/>
</dbReference>
<dbReference type="eggNOG" id="arCOG12068">
    <property type="taxonomic scope" value="Archaea"/>
</dbReference>
<keyword evidence="1" id="KW-0472">Membrane</keyword>
<evidence type="ECO:0000313" key="4">
    <source>
        <dbReference type="Proteomes" id="UP000006469"/>
    </source>
</evidence>